<evidence type="ECO:0000313" key="3">
    <source>
        <dbReference type="Proteomes" id="UP000252733"/>
    </source>
</evidence>
<proteinExistence type="predicted"/>
<dbReference type="Proteomes" id="UP000252733">
    <property type="component" value="Unassembled WGS sequence"/>
</dbReference>
<feature type="region of interest" description="Disordered" evidence="1">
    <location>
        <begin position="1"/>
        <end position="23"/>
    </location>
</feature>
<evidence type="ECO:0000313" key="2">
    <source>
        <dbReference type="EMBL" id="RCW38281.1"/>
    </source>
</evidence>
<organism evidence="2 3">
    <name type="scientific">Marinilabilia salmonicolor</name>
    <dbReference type="NCBI Taxonomy" id="989"/>
    <lineage>
        <taxon>Bacteria</taxon>
        <taxon>Pseudomonadati</taxon>
        <taxon>Bacteroidota</taxon>
        <taxon>Bacteroidia</taxon>
        <taxon>Marinilabiliales</taxon>
        <taxon>Marinilabiliaceae</taxon>
        <taxon>Marinilabilia</taxon>
    </lineage>
</organism>
<reference evidence="2 3" key="1">
    <citation type="submission" date="2018-07" db="EMBL/GenBank/DDBJ databases">
        <title>Freshwater and sediment microbial communities from various areas in North America, analyzing microbe dynamics in response to fracking.</title>
        <authorList>
            <person name="Lamendella R."/>
        </authorList>
    </citation>
    <scope>NUCLEOTIDE SEQUENCE [LARGE SCALE GENOMIC DNA]</scope>
    <source>
        <strain evidence="2 3">160A</strain>
    </source>
</reference>
<gene>
    <name evidence="2" type="ORF">DFO77_10438</name>
</gene>
<accession>A0A368VH00</accession>
<protein>
    <submittedName>
        <fullName evidence="2">Uncharacterized protein</fullName>
    </submittedName>
</protein>
<dbReference type="AlphaFoldDB" id="A0A368VH00"/>
<name>A0A368VH00_9BACT</name>
<keyword evidence="3" id="KW-1185">Reference proteome</keyword>
<feature type="compositionally biased region" description="Polar residues" evidence="1">
    <location>
        <begin position="9"/>
        <end position="19"/>
    </location>
</feature>
<evidence type="ECO:0000256" key="1">
    <source>
        <dbReference type="SAM" id="MobiDB-lite"/>
    </source>
</evidence>
<sequence>MVDGKHSQGVVQVKSTPTNPDKPFKTVLLRVITSKN</sequence>
<dbReference type="EMBL" id="QPIZ01000004">
    <property type="protein sequence ID" value="RCW38281.1"/>
    <property type="molecule type" value="Genomic_DNA"/>
</dbReference>
<comment type="caution">
    <text evidence="2">The sequence shown here is derived from an EMBL/GenBank/DDBJ whole genome shotgun (WGS) entry which is preliminary data.</text>
</comment>